<keyword evidence="8" id="KW-1185">Reference proteome</keyword>
<feature type="transmembrane region" description="Helical" evidence="6">
    <location>
        <begin position="202"/>
        <end position="221"/>
    </location>
</feature>
<dbReference type="InterPro" id="IPR050930">
    <property type="entry name" value="MFS_Vesicular_Transporter"/>
</dbReference>
<dbReference type="AlphaFoldDB" id="A0A835YHV4"/>
<dbReference type="GO" id="GO:0022857">
    <property type="term" value="F:transmembrane transporter activity"/>
    <property type="evidence" value="ECO:0007669"/>
    <property type="project" value="InterPro"/>
</dbReference>
<dbReference type="Proteomes" id="UP000664859">
    <property type="component" value="Unassembled WGS sequence"/>
</dbReference>
<dbReference type="InterPro" id="IPR036259">
    <property type="entry name" value="MFS_trans_sf"/>
</dbReference>
<feature type="transmembrane region" description="Helical" evidence="6">
    <location>
        <begin position="503"/>
        <end position="526"/>
    </location>
</feature>
<protein>
    <submittedName>
        <fullName evidence="7">Major facilitator superfamily domain-containing protein</fullName>
    </submittedName>
</protein>
<evidence type="ECO:0000313" key="8">
    <source>
        <dbReference type="Proteomes" id="UP000664859"/>
    </source>
</evidence>
<gene>
    <name evidence="7" type="ORF">JKP88DRAFT_337930</name>
</gene>
<feature type="transmembrane region" description="Helical" evidence="6">
    <location>
        <begin position="707"/>
        <end position="729"/>
    </location>
</feature>
<keyword evidence="5 6" id="KW-0472">Membrane</keyword>
<dbReference type="SUPFAM" id="SSF103473">
    <property type="entry name" value="MFS general substrate transporter"/>
    <property type="match status" value="3"/>
</dbReference>
<dbReference type="GO" id="GO:0016020">
    <property type="term" value="C:membrane"/>
    <property type="evidence" value="ECO:0007669"/>
    <property type="project" value="UniProtKB-SubCell"/>
</dbReference>
<keyword evidence="3 6" id="KW-0812">Transmembrane</keyword>
<dbReference type="EMBL" id="JAFCMP010000547">
    <property type="protein sequence ID" value="KAG5175664.1"/>
    <property type="molecule type" value="Genomic_DNA"/>
</dbReference>
<feature type="transmembrane region" description="Helical" evidence="6">
    <location>
        <begin position="608"/>
        <end position="630"/>
    </location>
</feature>
<reference evidence="7" key="1">
    <citation type="submission" date="2021-02" db="EMBL/GenBank/DDBJ databases">
        <title>First Annotated Genome of the Yellow-green Alga Tribonema minus.</title>
        <authorList>
            <person name="Mahan K.M."/>
        </authorList>
    </citation>
    <scope>NUCLEOTIDE SEQUENCE</scope>
    <source>
        <strain evidence="7">UTEX B ZZ1240</strain>
    </source>
</reference>
<feature type="transmembrane region" description="Helical" evidence="6">
    <location>
        <begin position="479"/>
        <end position="497"/>
    </location>
</feature>
<feature type="transmembrane region" description="Helical" evidence="6">
    <location>
        <begin position="144"/>
        <end position="168"/>
    </location>
</feature>
<dbReference type="Pfam" id="PF07690">
    <property type="entry name" value="MFS_1"/>
    <property type="match status" value="1"/>
</dbReference>
<comment type="caution">
    <text evidence="7">The sequence shown here is derived from an EMBL/GenBank/DDBJ whole genome shotgun (WGS) entry which is preliminary data.</text>
</comment>
<name>A0A835YHV4_9STRA</name>
<dbReference type="Gene3D" id="1.20.1250.20">
    <property type="entry name" value="MFS general substrate transporter like domains"/>
    <property type="match status" value="4"/>
</dbReference>
<feature type="transmembrane region" description="Helical" evidence="6">
    <location>
        <begin position="174"/>
        <end position="195"/>
    </location>
</feature>
<keyword evidence="2" id="KW-0813">Transport</keyword>
<feature type="transmembrane region" description="Helical" evidence="6">
    <location>
        <begin position="299"/>
        <end position="319"/>
    </location>
</feature>
<evidence type="ECO:0000313" key="7">
    <source>
        <dbReference type="EMBL" id="KAG5175664.1"/>
    </source>
</evidence>
<proteinExistence type="predicted"/>
<comment type="subcellular location">
    <subcellularLocation>
        <location evidence="1">Membrane</location>
        <topology evidence="1">Multi-pass membrane protein</topology>
    </subcellularLocation>
</comment>
<dbReference type="PANTHER" id="PTHR23506">
    <property type="entry name" value="GH10249P"/>
    <property type="match status" value="1"/>
</dbReference>
<evidence type="ECO:0000256" key="1">
    <source>
        <dbReference type="ARBA" id="ARBA00004141"/>
    </source>
</evidence>
<evidence type="ECO:0000256" key="2">
    <source>
        <dbReference type="ARBA" id="ARBA00022448"/>
    </source>
</evidence>
<evidence type="ECO:0000256" key="5">
    <source>
        <dbReference type="ARBA" id="ARBA00023136"/>
    </source>
</evidence>
<feature type="transmembrane region" description="Helical" evidence="6">
    <location>
        <begin position="403"/>
        <end position="427"/>
    </location>
</feature>
<sequence length="788" mass="81495">MGETAGAAAVTAAGAPPELMLTHQPPTVVARSSEEKALLLLNILAAFCVNAELSAVTPFLPAYQLLLSPAAFCVNAKLTCCLSPAAFCVNAELSAVSPFFPVYAEDYLGASAEEVGVCIALYPLAVVVTGPAAGWGSTRFGRGAVAMGGAVALAAGTLLFGAAATIYGCMAARALQATGTMLFGAAATIYGCMAARALQASVVLFGAAATIYGCMAARALQASAGGHTAVWRIYGCMAARVLQGVGQASLSISTTAMMMSVMRDDFKHGQAVQQLFVGLGYVLGPILGGAIYDACGFEATFLVLSIFPVALAIVMPLLLSRAGIPLFARAPALASAEADCQATNEIAPPKEFWHRAMRLVATSPAPATNEVAPSKEYWRYTMRLMPTHEVAPPKEYWRRAMRLVVTSPAATACASAAFLYSIVFGLLESTFEIHAAAALGVSSFGTGLAFALPNGVCALTSLLTAPLVNRFGYRAPKSFRPLSIGACVYALALLLTVPLVNRFGYRACITTTGVYALTSLLTVPLVNRFGYRACITTGLVIMATSVWLLGPLPLLDGLFVSRAVTWIIFMTALVSLGFGIALLLVPSLPAMQVRTVELDVEVDIVSRAVTWVIFMTALVLLGVGIALLLVPSLPAMQEAVQARHGVMEPLLREAVADAASTAYTVANSTGEVLGPVVGAACVAHLWQTTEPTCIAAADASDDCESGFAWTATICGAAVLICAAFIRLSVPARLGRAHRGGGSGSGSSGGKYQPAVTAAAAAPRATVVAAAAARKPLREALLPPNQIDL</sequence>
<evidence type="ECO:0000256" key="3">
    <source>
        <dbReference type="ARBA" id="ARBA00022692"/>
    </source>
</evidence>
<evidence type="ECO:0000256" key="4">
    <source>
        <dbReference type="ARBA" id="ARBA00022989"/>
    </source>
</evidence>
<accession>A0A835YHV4</accession>
<feature type="transmembrane region" description="Helical" evidence="6">
    <location>
        <begin position="241"/>
        <end position="262"/>
    </location>
</feature>
<feature type="transmembrane region" description="Helical" evidence="6">
    <location>
        <begin position="566"/>
        <end position="588"/>
    </location>
</feature>
<dbReference type="OrthoDB" id="419616at2759"/>
<feature type="transmembrane region" description="Helical" evidence="6">
    <location>
        <begin position="274"/>
        <end position="293"/>
    </location>
</feature>
<evidence type="ECO:0000256" key="6">
    <source>
        <dbReference type="SAM" id="Phobius"/>
    </source>
</evidence>
<keyword evidence="4 6" id="KW-1133">Transmembrane helix</keyword>
<feature type="transmembrane region" description="Helical" evidence="6">
    <location>
        <begin position="533"/>
        <end position="554"/>
    </location>
</feature>
<dbReference type="InterPro" id="IPR011701">
    <property type="entry name" value="MFS"/>
</dbReference>
<dbReference type="PANTHER" id="PTHR23506:SF26">
    <property type="entry name" value="MFS-TYPE TRANSPORTER SLC18B1"/>
    <property type="match status" value="1"/>
</dbReference>
<organism evidence="7 8">
    <name type="scientific">Tribonema minus</name>
    <dbReference type="NCBI Taxonomy" id="303371"/>
    <lineage>
        <taxon>Eukaryota</taxon>
        <taxon>Sar</taxon>
        <taxon>Stramenopiles</taxon>
        <taxon>Ochrophyta</taxon>
        <taxon>PX clade</taxon>
        <taxon>Xanthophyceae</taxon>
        <taxon>Tribonematales</taxon>
        <taxon>Tribonemataceae</taxon>
        <taxon>Tribonema</taxon>
    </lineage>
</organism>